<dbReference type="InterPro" id="IPR007375">
    <property type="entry name" value="SoxG"/>
</dbReference>
<proteinExistence type="predicted"/>
<dbReference type="OrthoDB" id="7562825at2"/>
<accession>A0A964T8M9</accession>
<evidence type="ECO:0000313" key="1">
    <source>
        <dbReference type="EMBL" id="MYZ50505.1"/>
    </source>
</evidence>
<dbReference type="Gene3D" id="3.30.1360.120">
    <property type="entry name" value="Probable tRNA modification gtpase trme, domain 1"/>
    <property type="match status" value="1"/>
</dbReference>
<reference evidence="1" key="1">
    <citation type="submission" date="2019-03" db="EMBL/GenBank/DDBJ databases">
        <title>Afifella sp. nov., isolated from activated sludge.</title>
        <authorList>
            <person name="Li Q."/>
            <person name="Liu Y."/>
        </authorList>
    </citation>
    <scope>NUCLEOTIDE SEQUENCE</scope>
    <source>
        <strain evidence="1">L72</strain>
    </source>
</reference>
<comment type="caution">
    <text evidence="1">The sequence shown here is derived from an EMBL/GenBank/DDBJ whole genome shotgun (WGS) entry which is preliminary data.</text>
</comment>
<feature type="non-terminal residue" evidence="1">
    <location>
        <position position="1"/>
    </location>
</feature>
<keyword evidence="2" id="KW-1185">Reference proteome</keyword>
<dbReference type="InterPro" id="IPR027266">
    <property type="entry name" value="TrmE/GcvT-like"/>
</dbReference>
<gene>
    <name evidence="1" type="ORF">E4O86_22660</name>
</gene>
<organism evidence="1 2">
    <name type="scientific">Propylenella binzhouense</name>
    <dbReference type="NCBI Taxonomy" id="2555902"/>
    <lineage>
        <taxon>Bacteria</taxon>
        <taxon>Pseudomonadati</taxon>
        <taxon>Pseudomonadota</taxon>
        <taxon>Alphaproteobacteria</taxon>
        <taxon>Hyphomicrobiales</taxon>
        <taxon>Propylenellaceae</taxon>
        <taxon>Propylenella</taxon>
    </lineage>
</organism>
<name>A0A964T8M9_9HYPH</name>
<evidence type="ECO:0000313" key="2">
    <source>
        <dbReference type="Proteomes" id="UP000773614"/>
    </source>
</evidence>
<sequence>LAELFAVPPRRPGWVRGGAGLLIWSGPDRWLAAGPALDVPRLAAALAGLAAIADQSDGRALLRLSGPRVRDVLAKGAMIDLHPRAFGTSDAAVTAIAQIGVEIWQVDDRPAFELAIARSMAGSFWSWLAASAAEFGFEVLAPAHA</sequence>
<dbReference type="EMBL" id="SPKJ01000191">
    <property type="protein sequence ID" value="MYZ50505.1"/>
    <property type="molecule type" value="Genomic_DNA"/>
</dbReference>
<dbReference type="AlphaFoldDB" id="A0A964T8M9"/>
<dbReference type="Gene3D" id="3.30.70.1520">
    <property type="entry name" value="Heterotetrameric sarcosine oxidase"/>
    <property type="match status" value="1"/>
</dbReference>
<protein>
    <submittedName>
        <fullName evidence="1">Sarcosine oxidase subunit gamma</fullName>
    </submittedName>
</protein>
<dbReference type="Pfam" id="PF04268">
    <property type="entry name" value="SoxG"/>
    <property type="match status" value="1"/>
</dbReference>
<dbReference type="Proteomes" id="UP000773614">
    <property type="component" value="Unassembled WGS sequence"/>
</dbReference>
<dbReference type="SUPFAM" id="SSF103025">
    <property type="entry name" value="Folate-binding domain"/>
    <property type="match status" value="1"/>
</dbReference>
<dbReference type="RefSeq" id="WP_161142820.1">
    <property type="nucleotide sequence ID" value="NZ_SPKJ01000191.1"/>
</dbReference>